<gene>
    <name evidence="1" type="ORF">CEXT_519501</name>
</gene>
<dbReference type="Proteomes" id="UP001054945">
    <property type="component" value="Unassembled WGS sequence"/>
</dbReference>
<accession>A0AAV4T8D9</accession>
<sequence>MNALLLMNCRASREFSFEKLSAREDFHLTRDFSSLHPRGITPLASRGCVEQIEMIVKDGDFEEQQSNFHRKIGREKRVKIFFIAQKLLMRNFSLKVGQYIFMNSACKLNYEKLPEENP</sequence>
<organism evidence="1 2">
    <name type="scientific">Caerostris extrusa</name>
    <name type="common">Bark spider</name>
    <name type="synonym">Caerostris bankana</name>
    <dbReference type="NCBI Taxonomy" id="172846"/>
    <lineage>
        <taxon>Eukaryota</taxon>
        <taxon>Metazoa</taxon>
        <taxon>Ecdysozoa</taxon>
        <taxon>Arthropoda</taxon>
        <taxon>Chelicerata</taxon>
        <taxon>Arachnida</taxon>
        <taxon>Araneae</taxon>
        <taxon>Araneomorphae</taxon>
        <taxon>Entelegynae</taxon>
        <taxon>Araneoidea</taxon>
        <taxon>Araneidae</taxon>
        <taxon>Caerostris</taxon>
    </lineage>
</organism>
<keyword evidence="2" id="KW-1185">Reference proteome</keyword>
<evidence type="ECO:0000313" key="2">
    <source>
        <dbReference type="Proteomes" id="UP001054945"/>
    </source>
</evidence>
<protein>
    <submittedName>
        <fullName evidence="1">Uncharacterized protein</fullName>
    </submittedName>
</protein>
<reference evidence="1 2" key="1">
    <citation type="submission" date="2021-06" db="EMBL/GenBank/DDBJ databases">
        <title>Caerostris extrusa draft genome.</title>
        <authorList>
            <person name="Kono N."/>
            <person name="Arakawa K."/>
        </authorList>
    </citation>
    <scope>NUCLEOTIDE SEQUENCE [LARGE SCALE GENOMIC DNA]</scope>
</reference>
<dbReference type="EMBL" id="BPLR01010788">
    <property type="protein sequence ID" value="GIY41984.1"/>
    <property type="molecule type" value="Genomic_DNA"/>
</dbReference>
<dbReference type="AlphaFoldDB" id="A0AAV4T8D9"/>
<name>A0AAV4T8D9_CAEEX</name>
<evidence type="ECO:0000313" key="1">
    <source>
        <dbReference type="EMBL" id="GIY41984.1"/>
    </source>
</evidence>
<proteinExistence type="predicted"/>
<comment type="caution">
    <text evidence="1">The sequence shown here is derived from an EMBL/GenBank/DDBJ whole genome shotgun (WGS) entry which is preliminary data.</text>
</comment>